<dbReference type="Gene3D" id="3.40.50.620">
    <property type="entry name" value="HUPs"/>
    <property type="match status" value="1"/>
</dbReference>
<sequence>MIIKRLWLDRDHQTYKQWAELLKTSELIPDDQVDYTIGIYDGKTLIATGSVYHNILKCIAVDSSYQNENLLTQIVQNLREQLIDSGFTHYFLYTKPTVSSLFRSLGFTEIIVTKELAFMEQGMPNFHDYLTEISKLKRPTIKNAGIVMNANPFTKGHLYLITEAAKQNETVYVFVVSEERSLFDTTTRFRLVKEGIKHLKNVVVLPTREYIVSSATFPSYFLKDQAKDTIAKAQATLDAVLFKERIAPVLAITTRFVGEEPLSPVTNIYNQAMEQVFSSTLKLVVLPRKVEADEIISASRVRALMNEGAYEEIKTLVPETTFKEIMNHKKE</sequence>
<dbReference type="SUPFAM" id="SSF55729">
    <property type="entry name" value="Acyl-CoA N-acyltransferases (Nat)"/>
    <property type="match status" value="1"/>
</dbReference>
<dbReference type="InterPro" id="IPR005216">
    <property type="entry name" value="Citrate_lyase_ligase"/>
</dbReference>
<gene>
    <name evidence="5" type="ORF">BCR23_01290</name>
</gene>
<feature type="domain" description="N-acetyltransferase" evidence="4">
    <location>
        <begin position="1"/>
        <end position="124"/>
    </location>
</feature>
<dbReference type="InterPro" id="IPR013166">
    <property type="entry name" value="Citrate_lyase_ligase_C"/>
</dbReference>
<dbReference type="InterPro" id="IPR014729">
    <property type="entry name" value="Rossmann-like_a/b/a_fold"/>
</dbReference>
<comment type="function">
    <text evidence="3">Acetylation of prosthetic group (2-(5''-phosphoribosyl)-3'-dephosphocoenzyme-A) of the gamma subunit of citrate lyase.</text>
</comment>
<protein>
    <recommendedName>
        <fullName evidence="3">[Citrate [pro-3S]-lyase] ligase</fullName>
        <ecNumber evidence="3">6.2.1.22</ecNumber>
    </recommendedName>
</protein>
<proteinExistence type="predicted"/>
<organism evidence="5 6">
    <name type="scientific">Enterococcus quebecensis</name>
    <dbReference type="NCBI Taxonomy" id="903983"/>
    <lineage>
        <taxon>Bacteria</taxon>
        <taxon>Bacillati</taxon>
        <taxon>Bacillota</taxon>
        <taxon>Bacilli</taxon>
        <taxon>Lactobacillales</taxon>
        <taxon>Enterococcaceae</taxon>
        <taxon>Enterococcus</taxon>
    </lineage>
</organism>
<evidence type="ECO:0000256" key="2">
    <source>
        <dbReference type="ARBA" id="ARBA00022840"/>
    </source>
</evidence>
<keyword evidence="1 3" id="KW-0547">Nucleotide-binding</keyword>
<dbReference type="RefSeq" id="WP_069633693.1">
    <property type="nucleotide sequence ID" value="NZ_JXKZ01000001.1"/>
</dbReference>
<dbReference type="AlphaFoldDB" id="A0A1E5H373"/>
<dbReference type="EC" id="6.2.1.22" evidence="3"/>
<dbReference type="SMART" id="SM00764">
    <property type="entry name" value="Citrate_ly_lig"/>
    <property type="match status" value="1"/>
</dbReference>
<dbReference type="PATRIC" id="fig|903983.4.peg.69"/>
<evidence type="ECO:0000313" key="5">
    <source>
        <dbReference type="EMBL" id="OEG19353.1"/>
    </source>
</evidence>
<dbReference type="OrthoDB" id="9779753at2"/>
<name>A0A1E5H373_9ENTE</name>
<comment type="caution">
    <text evidence="5">The sequence shown here is derived from an EMBL/GenBank/DDBJ whole genome shotgun (WGS) entry which is preliminary data.</text>
</comment>
<dbReference type="PANTHER" id="PTHR40599">
    <property type="entry name" value="[CITRATE [PRO-3S]-LYASE] LIGASE"/>
    <property type="match status" value="1"/>
</dbReference>
<keyword evidence="3 5" id="KW-0436">Ligase</keyword>
<dbReference type="NCBIfam" id="TIGR00124">
    <property type="entry name" value="cit_ly_ligase"/>
    <property type="match status" value="1"/>
</dbReference>
<evidence type="ECO:0000313" key="6">
    <source>
        <dbReference type="Proteomes" id="UP000094764"/>
    </source>
</evidence>
<dbReference type="SUPFAM" id="SSF52374">
    <property type="entry name" value="Nucleotidylyl transferase"/>
    <property type="match status" value="1"/>
</dbReference>
<evidence type="ECO:0000259" key="4">
    <source>
        <dbReference type="PROSITE" id="PS51186"/>
    </source>
</evidence>
<dbReference type="EMBL" id="MIKB01000001">
    <property type="protein sequence ID" value="OEG19353.1"/>
    <property type="molecule type" value="Genomic_DNA"/>
</dbReference>
<dbReference type="GO" id="GO:0016829">
    <property type="term" value="F:lyase activity"/>
    <property type="evidence" value="ECO:0007669"/>
    <property type="project" value="UniProtKB-KW"/>
</dbReference>
<comment type="catalytic activity">
    <reaction evidence="3">
        <text>holo-[citrate lyase ACP] + acetate + ATP = acetyl-[citrate lyase ACP] + AMP + diphosphate</text>
        <dbReference type="Rhea" id="RHEA:23788"/>
        <dbReference type="Rhea" id="RHEA-COMP:10158"/>
        <dbReference type="Rhea" id="RHEA-COMP:13710"/>
        <dbReference type="ChEBI" id="CHEBI:30089"/>
        <dbReference type="ChEBI" id="CHEBI:30616"/>
        <dbReference type="ChEBI" id="CHEBI:33019"/>
        <dbReference type="ChEBI" id="CHEBI:82683"/>
        <dbReference type="ChEBI" id="CHEBI:137976"/>
        <dbReference type="ChEBI" id="CHEBI:456215"/>
        <dbReference type="EC" id="6.2.1.22"/>
    </reaction>
</comment>
<keyword evidence="6" id="KW-1185">Reference proteome</keyword>
<keyword evidence="2 3" id="KW-0067">ATP-binding</keyword>
<dbReference type="Pfam" id="PF08218">
    <property type="entry name" value="Citrate_ly_lig"/>
    <property type="match status" value="1"/>
</dbReference>
<dbReference type="GO" id="GO:0005524">
    <property type="term" value="F:ATP binding"/>
    <property type="evidence" value="ECO:0007669"/>
    <property type="project" value="UniProtKB-UniRule"/>
</dbReference>
<dbReference type="InterPro" id="IPR000182">
    <property type="entry name" value="GNAT_dom"/>
</dbReference>
<dbReference type="STRING" id="903983.BCR23_01290"/>
<dbReference type="InterPro" id="IPR004821">
    <property type="entry name" value="Cyt_trans-like"/>
</dbReference>
<dbReference type="Gene3D" id="3.40.630.30">
    <property type="match status" value="1"/>
</dbReference>
<dbReference type="GO" id="GO:0008771">
    <property type="term" value="F:[citrate (pro-3S)-lyase] ligase activity"/>
    <property type="evidence" value="ECO:0007669"/>
    <property type="project" value="UniProtKB-EC"/>
</dbReference>
<accession>A0A1E5H373</accession>
<dbReference type="PROSITE" id="PS51186">
    <property type="entry name" value="GNAT"/>
    <property type="match status" value="1"/>
</dbReference>
<dbReference type="GO" id="GO:0016747">
    <property type="term" value="F:acyltransferase activity, transferring groups other than amino-acyl groups"/>
    <property type="evidence" value="ECO:0007669"/>
    <property type="project" value="InterPro"/>
</dbReference>
<dbReference type="Proteomes" id="UP000094764">
    <property type="component" value="Unassembled WGS sequence"/>
</dbReference>
<evidence type="ECO:0000256" key="3">
    <source>
        <dbReference type="PIRNR" id="PIRNR005751"/>
    </source>
</evidence>
<evidence type="ECO:0000256" key="1">
    <source>
        <dbReference type="ARBA" id="ARBA00022741"/>
    </source>
</evidence>
<keyword evidence="5" id="KW-0456">Lyase</keyword>
<dbReference type="NCBIfam" id="TIGR00125">
    <property type="entry name" value="cyt_tran_rel"/>
    <property type="match status" value="1"/>
</dbReference>
<reference evidence="6" key="1">
    <citation type="submission" date="2016-09" db="EMBL/GenBank/DDBJ databases">
        <authorList>
            <person name="Gulvik C.A."/>
        </authorList>
    </citation>
    <scope>NUCLEOTIDE SEQUENCE [LARGE SCALE GENOMIC DNA]</scope>
    <source>
        <strain evidence="6">LMG 26306</strain>
    </source>
</reference>
<dbReference type="InterPro" id="IPR016181">
    <property type="entry name" value="Acyl_CoA_acyltransferase"/>
</dbReference>
<dbReference type="PANTHER" id="PTHR40599:SF1">
    <property type="entry name" value="[CITRATE [PRO-3S]-LYASE] LIGASE"/>
    <property type="match status" value="1"/>
</dbReference>
<dbReference type="PIRSF" id="PIRSF005751">
    <property type="entry name" value="Acet_citr_lig"/>
    <property type="match status" value="1"/>
</dbReference>